<protein>
    <submittedName>
        <fullName evidence="3">Serine/threonine-protein phosphatase</fullName>
    </submittedName>
</protein>
<keyword evidence="4" id="KW-1185">Reference proteome</keyword>
<dbReference type="Pfam" id="PF24681">
    <property type="entry name" value="Kelch_KLHDC2_KLHL20_DRC7"/>
    <property type="match status" value="3"/>
</dbReference>
<dbReference type="PANTHER" id="PTHR46175:SF4">
    <property type="entry name" value="BACTERIOOPSIN TRANSCRIPTIONAL ACTIVATOR"/>
    <property type="match status" value="1"/>
</dbReference>
<feature type="domain" description="F-box" evidence="2">
    <location>
        <begin position="57"/>
        <end position="90"/>
    </location>
</feature>
<name>A0A0K9P162_ZOSMR</name>
<sequence length="497" mass="55569">MKSLPDHYVERHYSTCSSHRIMTSRKKILLHPPATPSSSSSSVSLPCVITRLNREQLITILQLLPVYSIIAFSMTCKEFRSLGCSEILWEYICKREWGALQHFNSPIRSWKRLFEQVSQMSSVRFLKLFVNNVGEFLPEPRASHSLIWVQDRLLLFGGGCHGGRHLGDTWVATVGTITGAAPKVTWQPVNSDGPTGRFGHTCTVVGDLFVLFGGINDNGTRQNDTWIGQVVVEDRNPITPAIKLSWTLMSVIPDVESDEQLPCPRGAHAGCIVGEDDNKMVIHGGIGPNSVRLDDLWLLKISKDSFQWRRVIPTTGGGCGRSPSPRSGHSLTWIRGNQMVLFGGRGIGHDVLNNVWILNLTDLNCPFWVEIRLNDSPSAPIRIPPPRVGHSASLMLGSRVVVYGGEDSQRRKKNDFWVLDVSKYMQPTPIWNKEVWTKLEIQTTKGAAPQCRSFHTACADLSGRYFYVFGGMVNDDGIAHRLVFDGNLYLLEFMLDT</sequence>
<dbReference type="OrthoDB" id="10251809at2759"/>
<dbReference type="Gene3D" id="2.120.10.80">
    <property type="entry name" value="Kelch-type beta propeller"/>
    <property type="match status" value="2"/>
</dbReference>
<evidence type="ECO:0000313" key="3">
    <source>
        <dbReference type="EMBL" id="KMZ62709.1"/>
    </source>
</evidence>
<dbReference type="InterPro" id="IPR036047">
    <property type="entry name" value="F-box-like_dom_sf"/>
</dbReference>
<proteinExistence type="predicted"/>
<evidence type="ECO:0000256" key="1">
    <source>
        <dbReference type="ARBA" id="ARBA00022441"/>
    </source>
</evidence>
<dbReference type="Gene3D" id="1.20.1280.50">
    <property type="match status" value="1"/>
</dbReference>
<dbReference type="InterPro" id="IPR011043">
    <property type="entry name" value="Gal_Oxase/kelch_b-propeller"/>
</dbReference>
<gene>
    <name evidence="3" type="ORF">ZOSMA_44G01090</name>
</gene>
<dbReference type="Pfam" id="PF00646">
    <property type="entry name" value="F-box"/>
    <property type="match status" value="1"/>
</dbReference>
<dbReference type="SUPFAM" id="SSF81383">
    <property type="entry name" value="F-box domain"/>
    <property type="match status" value="1"/>
</dbReference>
<dbReference type="SUPFAM" id="SSF50965">
    <property type="entry name" value="Galactose oxidase, central domain"/>
    <property type="match status" value="1"/>
</dbReference>
<dbReference type="EMBL" id="LFYR01001330">
    <property type="protein sequence ID" value="KMZ62709.1"/>
    <property type="molecule type" value="Genomic_DNA"/>
</dbReference>
<dbReference type="SUPFAM" id="SSF117281">
    <property type="entry name" value="Kelch motif"/>
    <property type="match status" value="1"/>
</dbReference>
<organism evidence="3 4">
    <name type="scientific">Zostera marina</name>
    <name type="common">Eelgrass</name>
    <dbReference type="NCBI Taxonomy" id="29655"/>
    <lineage>
        <taxon>Eukaryota</taxon>
        <taxon>Viridiplantae</taxon>
        <taxon>Streptophyta</taxon>
        <taxon>Embryophyta</taxon>
        <taxon>Tracheophyta</taxon>
        <taxon>Spermatophyta</taxon>
        <taxon>Magnoliopsida</taxon>
        <taxon>Liliopsida</taxon>
        <taxon>Zosteraceae</taxon>
        <taxon>Zostera</taxon>
    </lineage>
</organism>
<evidence type="ECO:0000313" key="4">
    <source>
        <dbReference type="Proteomes" id="UP000036987"/>
    </source>
</evidence>
<dbReference type="InterPro" id="IPR015915">
    <property type="entry name" value="Kelch-typ_b-propeller"/>
</dbReference>
<reference evidence="4" key="1">
    <citation type="journal article" date="2016" name="Nature">
        <title>The genome of the seagrass Zostera marina reveals angiosperm adaptation to the sea.</title>
        <authorList>
            <person name="Olsen J.L."/>
            <person name="Rouze P."/>
            <person name="Verhelst B."/>
            <person name="Lin Y.-C."/>
            <person name="Bayer T."/>
            <person name="Collen J."/>
            <person name="Dattolo E."/>
            <person name="De Paoli E."/>
            <person name="Dittami S."/>
            <person name="Maumus F."/>
            <person name="Michel G."/>
            <person name="Kersting A."/>
            <person name="Lauritano C."/>
            <person name="Lohaus R."/>
            <person name="Toepel M."/>
            <person name="Tonon T."/>
            <person name="Vanneste K."/>
            <person name="Amirebrahimi M."/>
            <person name="Brakel J."/>
            <person name="Bostroem C."/>
            <person name="Chovatia M."/>
            <person name="Grimwood J."/>
            <person name="Jenkins J.W."/>
            <person name="Jueterbock A."/>
            <person name="Mraz A."/>
            <person name="Stam W.T."/>
            <person name="Tice H."/>
            <person name="Bornberg-Bauer E."/>
            <person name="Green P.J."/>
            <person name="Pearson G.A."/>
            <person name="Procaccini G."/>
            <person name="Duarte C.M."/>
            <person name="Schmutz J."/>
            <person name="Reusch T.B.H."/>
            <person name="Van de Peer Y."/>
        </authorList>
    </citation>
    <scope>NUCLEOTIDE SEQUENCE [LARGE SCALE GENOMIC DNA]</scope>
    <source>
        <strain evidence="4">cv. Finnish</strain>
    </source>
</reference>
<dbReference type="STRING" id="29655.A0A0K9P162"/>
<dbReference type="Proteomes" id="UP000036987">
    <property type="component" value="Unassembled WGS sequence"/>
</dbReference>
<comment type="caution">
    <text evidence="3">The sequence shown here is derived from an EMBL/GenBank/DDBJ whole genome shotgun (WGS) entry which is preliminary data.</text>
</comment>
<dbReference type="InterPro" id="IPR001810">
    <property type="entry name" value="F-box_dom"/>
</dbReference>
<accession>A0A0K9P162</accession>
<dbReference type="OMA" id="YRHRKND"/>
<evidence type="ECO:0000259" key="2">
    <source>
        <dbReference type="Pfam" id="PF00646"/>
    </source>
</evidence>
<dbReference type="PANTHER" id="PTHR46175">
    <property type="entry name" value="BACTERIOOPSIN TRANSCRIPTIONAL ACTIVATOR"/>
    <property type="match status" value="1"/>
</dbReference>
<keyword evidence="1" id="KW-0880">Kelch repeat</keyword>
<dbReference type="AlphaFoldDB" id="A0A0K9P162"/>